<dbReference type="Gene3D" id="3.40.50.720">
    <property type="entry name" value="NAD(P)-binding Rossmann-like Domain"/>
    <property type="match status" value="1"/>
</dbReference>
<dbReference type="SUPFAM" id="SSF51735">
    <property type="entry name" value="NAD(P)-binding Rossmann-fold domains"/>
    <property type="match status" value="1"/>
</dbReference>
<reference evidence="7 8" key="1">
    <citation type="submission" date="2020-04" db="EMBL/GenBank/DDBJ databases">
        <authorList>
            <person name="De Canck E."/>
        </authorList>
    </citation>
    <scope>NUCLEOTIDE SEQUENCE [LARGE SCALE GENOMIC DNA]</scope>
    <source>
        <strain evidence="7 8">LMG 24238</strain>
    </source>
</reference>
<dbReference type="Gene3D" id="3.40.50.10380">
    <property type="entry name" value="Malic enzyme, N-terminal domain"/>
    <property type="match status" value="1"/>
</dbReference>
<feature type="domain" description="Malic enzyme N-terminal" evidence="6">
    <location>
        <begin position="84"/>
        <end position="217"/>
    </location>
</feature>
<dbReference type="GO" id="GO:0046872">
    <property type="term" value="F:metal ion binding"/>
    <property type="evidence" value="ECO:0007669"/>
    <property type="project" value="UniProtKB-KW"/>
</dbReference>
<evidence type="ECO:0000256" key="3">
    <source>
        <dbReference type="ARBA" id="ARBA00022723"/>
    </source>
</evidence>
<dbReference type="FunFam" id="3.40.50.720:FF:000095">
    <property type="entry name" value="NADP-dependent malic enzyme"/>
    <property type="match status" value="1"/>
</dbReference>
<evidence type="ECO:0000256" key="4">
    <source>
        <dbReference type="ARBA" id="ARBA00023002"/>
    </source>
</evidence>
<proteinExistence type="predicted"/>
<gene>
    <name evidence="7" type="primary">maeB_3</name>
    <name evidence="7" type="ORF">LMG24238_07080</name>
</gene>
<dbReference type="Gene3D" id="3.40.50.10950">
    <property type="match status" value="1"/>
</dbReference>
<accession>A0A6J5CTQ1</accession>
<dbReference type="Pfam" id="PF03949">
    <property type="entry name" value="Malic_M"/>
    <property type="match status" value="1"/>
</dbReference>
<comment type="cofactor">
    <cofactor evidence="2">
        <name>Mg(2+)</name>
        <dbReference type="ChEBI" id="CHEBI:18420"/>
    </cofactor>
</comment>
<dbReference type="InterPro" id="IPR051674">
    <property type="entry name" value="Malate_Decarboxylase"/>
</dbReference>
<dbReference type="CDD" id="cd05311">
    <property type="entry name" value="NAD_bind_2_malic_enz"/>
    <property type="match status" value="1"/>
</dbReference>
<protein>
    <submittedName>
        <fullName evidence="7">NADP-dependent malic enzyme</fullName>
        <ecNumber evidence="7">1.1.1.40</ecNumber>
    </submittedName>
</protein>
<evidence type="ECO:0000256" key="2">
    <source>
        <dbReference type="ARBA" id="ARBA00001946"/>
    </source>
</evidence>
<feature type="domain" description="Malic enzyme NAD-binding" evidence="5">
    <location>
        <begin position="229"/>
        <end position="466"/>
    </location>
</feature>
<dbReference type="Gene3D" id="3.40.50.10750">
    <property type="entry name" value="Isocitrate/Isopropylmalate dehydrogenase-like"/>
    <property type="match status" value="1"/>
</dbReference>
<dbReference type="EMBL" id="CADIKC010000016">
    <property type="protein sequence ID" value="CAB3743477.1"/>
    <property type="molecule type" value="Genomic_DNA"/>
</dbReference>
<sequence>MRVNTLFALNSVPTSGWPKVRHVCLSLYFGRGSCTRIEGIEPAIGATMPSNIYSNPPFEARLMSTPVNSKLREAALDYHEFPTPGKIAIAPTKQMINQRDLALAYSPGVAFACEEIVENPLNAARFTARSNLVGVVTNGTAVLGLGNIGPLASKPVMEGKAVLFKKFAGIDVFDIELNESDPHKLVEVIAALEPTFGGINLEDIKAPDCFIVERECRKRMKIPVFHDDQHGTAIVVAAAITNGLKVVGKDIKKVKLVSSGAGAAALACLDLLVDIGLPLENITVTDLAGVVYKGRVELMDPDKERFARETDARTLAEAIGGADIFLGLSAGGVLKQDMVKQMADKPLILALANPTPEILPELALEVRPDAVLCTGRTDYPNQVNNVLVFPFLFRGALDAGATTVTREMEIAAVNAIAELARQEQSDIVATAYGIQDLSFGPEYLIPKPFDPRLIVKVAPAVAKAAMDSGVAERPIEDMEAYEQHLQQFVYHSGTTMKPIFQLARGVEPEKKRIVFAEGEEERVLRAMQIIVDEKLAKPILIGRPAVIEQRIARYGLRLIAGQDYSVVNTDHDERYRDFWQEYHKMMSRKGITEQMAKLEMRRRTTLIGAMMVEKGEADGMICGTVSTTHRHLHFIDQVIGKKQGAKVYAAMNALVLPNRQIFLVDTHVNVDPTPEQLAEITIMAAEEVRRFGIEPKIALVSHSNFGSSNAPTAQKMRDTLAILRERAPDLQVDGEMHGDLALDANLRREVLPDSTLEGDANLLVLPNIDAANISYNLLKTAAGNNIAIGPMLLGAAKPVHVLTASATVRRIVNMTALLVADVIATR</sequence>
<dbReference type="InterPro" id="IPR012301">
    <property type="entry name" value="Malic_N_dom"/>
</dbReference>
<dbReference type="InterPro" id="IPR036291">
    <property type="entry name" value="NAD(P)-bd_dom_sf"/>
</dbReference>
<organism evidence="7 8">
    <name type="scientific">Paraburkholderia sediminicola</name>
    <dbReference type="NCBI Taxonomy" id="458836"/>
    <lineage>
        <taxon>Bacteria</taxon>
        <taxon>Pseudomonadati</taxon>
        <taxon>Pseudomonadota</taxon>
        <taxon>Betaproteobacteria</taxon>
        <taxon>Burkholderiales</taxon>
        <taxon>Burkholderiaceae</taxon>
        <taxon>Paraburkholderia</taxon>
    </lineage>
</organism>
<dbReference type="Proteomes" id="UP000494255">
    <property type="component" value="Unassembled WGS sequence"/>
</dbReference>
<evidence type="ECO:0000313" key="8">
    <source>
        <dbReference type="Proteomes" id="UP000494255"/>
    </source>
</evidence>
<dbReference type="GO" id="GO:0016746">
    <property type="term" value="F:acyltransferase activity"/>
    <property type="evidence" value="ECO:0007669"/>
    <property type="project" value="InterPro"/>
</dbReference>
<dbReference type="SUPFAM" id="SSF53659">
    <property type="entry name" value="Isocitrate/Isopropylmalate dehydrogenase-like"/>
    <property type="match status" value="1"/>
</dbReference>
<dbReference type="EC" id="1.1.1.40" evidence="7"/>
<dbReference type="FunFam" id="3.40.50.10380:FF:000003">
    <property type="entry name" value="NADP-dependent malic enzyme"/>
    <property type="match status" value="1"/>
</dbReference>
<keyword evidence="8" id="KW-1185">Reference proteome</keyword>
<keyword evidence="4 7" id="KW-0560">Oxidoreductase</keyword>
<dbReference type="InterPro" id="IPR002505">
    <property type="entry name" value="PTA_PTB"/>
</dbReference>
<dbReference type="PANTHER" id="PTHR43237:SF4">
    <property type="entry name" value="NADP-DEPENDENT MALIC ENZYME"/>
    <property type="match status" value="1"/>
</dbReference>
<dbReference type="AlphaFoldDB" id="A0A6J5CTQ1"/>
<comment type="cofactor">
    <cofactor evidence="1">
        <name>Mn(2+)</name>
        <dbReference type="ChEBI" id="CHEBI:29035"/>
    </cofactor>
</comment>
<name>A0A6J5CTQ1_9BURK</name>
<evidence type="ECO:0000313" key="7">
    <source>
        <dbReference type="EMBL" id="CAB3743477.1"/>
    </source>
</evidence>
<evidence type="ECO:0000259" key="6">
    <source>
        <dbReference type="SMART" id="SM01274"/>
    </source>
</evidence>
<dbReference type="Pfam" id="PF01515">
    <property type="entry name" value="PTA_PTB"/>
    <property type="match status" value="1"/>
</dbReference>
<dbReference type="PANTHER" id="PTHR43237">
    <property type="entry name" value="NADP-DEPENDENT MALIC ENZYME"/>
    <property type="match status" value="1"/>
</dbReference>
<keyword evidence="3" id="KW-0479">Metal-binding</keyword>
<dbReference type="Pfam" id="PF00390">
    <property type="entry name" value="malic"/>
    <property type="match status" value="1"/>
</dbReference>
<dbReference type="SMART" id="SM01274">
    <property type="entry name" value="malic"/>
    <property type="match status" value="1"/>
</dbReference>
<dbReference type="SUPFAM" id="SSF53223">
    <property type="entry name" value="Aminoacid dehydrogenase-like, N-terminal domain"/>
    <property type="match status" value="1"/>
</dbReference>
<dbReference type="GO" id="GO:0004473">
    <property type="term" value="F:malate dehydrogenase (decarboxylating) (NADP+) activity"/>
    <property type="evidence" value="ECO:0007669"/>
    <property type="project" value="UniProtKB-EC"/>
</dbReference>
<dbReference type="InterPro" id="IPR046346">
    <property type="entry name" value="Aminoacid_DH-like_N_sf"/>
</dbReference>
<dbReference type="GO" id="GO:0051287">
    <property type="term" value="F:NAD binding"/>
    <property type="evidence" value="ECO:0007669"/>
    <property type="project" value="InterPro"/>
</dbReference>
<dbReference type="SMART" id="SM00919">
    <property type="entry name" value="Malic_M"/>
    <property type="match status" value="1"/>
</dbReference>
<evidence type="ECO:0000259" key="5">
    <source>
        <dbReference type="SMART" id="SM00919"/>
    </source>
</evidence>
<dbReference type="InterPro" id="IPR042112">
    <property type="entry name" value="P_AcTrfase_dom2"/>
</dbReference>
<dbReference type="NCBIfam" id="NF009501">
    <property type="entry name" value="PRK12861.1"/>
    <property type="match status" value="1"/>
</dbReference>
<dbReference type="InterPro" id="IPR042113">
    <property type="entry name" value="P_AcTrfase_dom1"/>
</dbReference>
<dbReference type="InterPro" id="IPR037062">
    <property type="entry name" value="Malic_N_dom_sf"/>
</dbReference>
<dbReference type="InterPro" id="IPR012302">
    <property type="entry name" value="Malic_NAD-bd"/>
</dbReference>
<dbReference type="InterPro" id="IPR045213">
    <property type="entry name" value="Malic_NAD-bd_bact_type"/>
</dbReference>
<evidence type="ECO:0000256" key="1">
    <source>
        <dbReference type="ARBA" id="ARBA00001936"/>
    </source>
</evidence>